<gene>
    <name evidence="2" type="ORF">J1836_005475</name>
    <name evidence="1" type="ORF">J1836_07355</name>
</gene>
<evidence type="ECO:0000313" key="2">
    <source>
        <dbReference type="EMBL" id="QTX11794.1"/>
    </source>
</evidence>
<dbReference type="EMBL" id="JAFMPM010000006">
    <property type="protein sequence ID" value="MBO0612741.1"/>
    <property type="molecule type" value="Genomic_DNA"/>
</dbReference>
<reference evidence="2" key="2">
    <citation type="submission" date="2021-04" db="EMBL/GenBank/DDBJ databases">
        <title>Complete Genome and methylome analysis of Thiothrix fructosivorans ATCC 49748.</title>
        <authorList>
            <person name="Fomenkov A."/>
            <person name="Sun L."/>
            <person name="Vincze T."/>
            <person name="Grabovich M.Y."/>
            <person name="Roberts R.J."/>
        </authorList>
    </citation>
    <scope>NUCLEOTIDE SEQUENCE</scope>
    <source>
        <strain evidence="2">ATCC 49748</strain>
    </source>
</reference>
<dbReference type="RefSeq" id="WP_207250425.1">
    <property type="nucleotide sequence ID" value="NZ_JAFMPM010000006.1"/>
</dbReference>
<reference evidence="1 3" key="1">
    <citation type="submission" date="2021-03" db="EMBL/GenBank/DDBJ databases">
        <title>Draft genome and methylome analysis of Thiotrix fructosivoruns ATCC 49748.</title>
        <authorList>
            <person name="Fomenkov A."/>
            <person name="Grabovich M.Y."/>
            <person name="Roberts R.J."/>
        </authorList>
    </citation>
    <scope>NUCLEOTIDE SEQUENCE [LARGE SCALE GENOMIC DNA]</scope>
    <source>
        <strain evidence="1 3">ATCC 49748</strain>
    </source>
</reference>
<name>A0A8B0SLF5_9GAMM</name>
<dbReference type="Proteomes" id="UP000664466">
    <property type="component" value="Unassembled WGS sequence"/>
</dbReference>
<evidence type="ECO:0000313" key="1">
    <source>
        <dbReference type="EMBL" id="MBO0612741.1"/>
    </source>
</evidence>
<proteinExistence type="predicted"/>
<protein>
    <submittedName>
        <fullName evidence="2">Uncharacterized protein</fullName>
    </submittedName>
</protein>
<sequence>MTYQEFYAHIDCRFPYHDTAAWQQLIAQSLEIGGDAPFLVLHEICRLPTSVTLNLEQHLAMYAYWKVAFSHPMQDIVEPASLALIQRQFLSDAEVIHIMEQLRAYPQQYSALQVALSACADEQGLVDAKYEEIVSEWQR</sequence>
<accession>A0A8B0SLF5</accession>
<dbReference type="EMBL" id="CP072748">
    <property type="protein sequence ID" value="QTX11794.1"/>
    <property type="molecule type" value="Genomic_DNA"/>
</dbReference>
<keyword evidence="3" id="KW-1185">Reference proteome</keyword>
<dbReference type="AlphaFoldDB" id="A0A8B0SLF5"/>
<organism evidence="2">
    <name type="scientific">Thiothrix fructosivorans</name>
    <dbReference type="NCBI Taxonomy" id="111770"/>
    <lineage>
        <taxon>Bacteria</taxon>
        <taxon>Pseudomonadati</taxon>
        <taxon>Pseudomonadota</taxon>
        <taxon>Gammaproteobacteria</taxon>
        <taxon>Thiotrichales</taxon>
        <taxon>Thiotrichaceae</taxon>
        <taxon>Thiothrix</taxon>
    </lineage>
</organism>
<evidence type="ECO:0000313" key="3">
    <source>
        <dbReference type="Proteomes" id="UP000664466"/>
    </source>
</evidence>